<dbReference type="EMBL" id="JARXHW010000015">
    <property type="protein sequence ID" value="MDQ8207535.1"/>
    <property type="molecule type" value="Genomic_DNA"/>
</dbReference>
<evidence type="ECO:0000313" key="2">
    <source>
        <dbReference type="Proteomes" id="UP001225316"/>
    </source>
</evidence>
<proteinExistence type="predicted"/>
<protein>
    <recommendedName>
        <fullName evidence="3">Tetratrico peptide repeat group 5 domain-containing protein</fullName>
    </recommendedName>
</protein>
<dbReference type="Gene3D" id="1.25.40.10">
    <property type="entry name" value="Tetratricopeptide repeat domain"/>
    <property type="match status" value="1"/>
</dbReference>
<keyword evidence="2" id="KW-1185">Reference proteome</keyword>
<gene>
    <name evidence="1" type="ORF">QEH52_08445</name>
</gene>
<name>A0ABU1ATQ2_9BACT</name>
<evidence type="ECO:0008006" key="3">
    <source>
        <dbReference type="Google" id="ProtNLM"/>
    </source>
</evidence>
<sequence length="366" mass="41379">MRRAWHFGIGALCILVSVLPIAHLSAQVGDYQEPDFSEAAPVRMEILQNGGERRLGARFVRPSSTGVEIEMLDGDGAIIVGWDHMDQFTINIPMTEELERALSHQSPQKRVELLEGQVWPLLPLASIRSESTNVHILINAYIEAVIQSEDWLRGYKMSQYMALNRSPGETVRHLYTVAEKLFTIDEQEKALRLLDQLTAARPAQELRVLGWSVAARMLDMRLFEPSRRVFQTIADATEGLRRKEALLHCSYLSLELGEPEVGEDFLKQAQFIFEENGQTVGMEDLCAGVQAFQSGETDQSLNHLSRAMAFLPATSRIQQPVLYYIYLCYWNQQKAEIAQNILDEMDLIFPDGAYLATLNTTTTTEN</sequence>
<dbReference type="InterPro" id="IPR011990">
    <property type="entry name" value="TPR-like_helical_dom_sf"/>
</dbReference>
<reference evidence="1 2" key="1">
    <citation type="submission" date="2023-04" db="EMBL/GenBank/DDBJ databases">
        <title>A novel bacteria isolated from coastal sediment.</title>
        <authorList>
            <person name="Liu X.-J."/>
            <person name="Du Z.-J."/>
        </authorList>
    </citation>
    <scope>NUCLEOTIDE SEQUENCE [LARGE SCALE GENOMIC DNA]</scope>
    <source>
        <strain evidence="1 2">SDUM461003</strain>
    </source>
</reference>
<evidence type="ECO:0000313" key="1">
    <source>
        <dbReference type="EMBL" id="MDQ8207535.1"/>
    </source>
</evidence>
<comment type="caution">
    <text evidence="1">The sequence shown here is derived from an EMBL/GenBank/DDBJ whole genome shotgun (WGS) entry which is preliminary data.</text>
</comment>
<dbReference type="RefSeq" id="WP_308949702.1">
    <property type="nucleotide sequence ID" value="NZ_JARXHW010000015.1"/>
</dbReference>
<organism evidence="1 2">
    <name type="scientific">Thalassobacterium maritimum</name>
    <dbReference type="NCBI Taxonomy" id="3041265"/>
    <lineage>
        <taxon>Bacteria</taxon>
        <taxon>Pseudomonadati</taxon>
        <taxon>Verrucomicrobiota</taxon>
        <taxon>Opitutia</taxon>
        <taxon>Puniceicoccales</taxon>
        <taxon>Coraliomargaritaceae</taxon>
        <taxon>Thalassobacterium</taxon>
    </lineage>
</organism>
<accession>A0ABU1ATQ2</accession>
<dbReference type="Proteomes" id="UP001225316">
    <property type="component" value="Unassembled WGS sequence"/>
</dbReference>